<dbReference type="eggNOG" id="ENOG502R9SN">
    <property type="taxonomic scope" value="Eukaryota"/>
</dbReference>
<reference evidence="2 3" key="1">
    <citation type="journal article" date="2012" name="PLoS Pathog.">
        <title>Diverse lifestyles and strategies of plant pathogenesis encoded in the genomes of eighteen Dothideomycetes fungi.</title>
        <authorList>
            <person name="Ohm R.A."/>
            <person name="Feau N."/>
            <person name="Henrissat B."/>
            <person name="Schoch C.L."/>
            <person name="Horwitz B.A."/>
            <person name="Barry K.W."/>
            <person name="Condon B.J."/>
            <person name="Copeland A.C."/>
            <person name="Dhillon B."/>
            <person name="Glaser F."/>
            <person name="Hesse C.N."/>
            <person name="Kosti I."/>
            <person name="LaButti K."/>
            <person name="Lindquist E.A."/>
            <person name="Lucas S."/>
            <person name="Salamov A.A."/>
            <person name="Bradshaw R.E."/>
            <person name="Ciuffetti L."/>
            <person name="Hamelin R.C."/>
            <person name="Kema G.H.J."/>
            <person name="Lawrence C."/>
            <person name="Scott J.A."/>
            <person name="Spatafora J.W."/>
            <person name="Turgeon B.G."/>
            <person name="de Wit P.J.G.M."/>
            <person name="Zhong S."/>
            <person name="Goodwin S.B."/>
            <person name="Grigoriev I.V."/>
        </authorList>
    </citation>
    <scope>NUCLEOTIDE SEQUENCE [LARGE SCALE GENOMIC DNA]</scope>
    <source>
        <strain evidence="2 3">UAMH 10762</strain>
    </source>
</reference>
<gene>
    <name evidence="2" type="ORF">BAUCODRAFT_34716</name>
</gene>
<feature type="region of interest" description="Disordered" evidence="1">
    <location>
        <begin position="46"/>
        <end position="77"/>
    </location>
</feature>
<name>M2MWN0_BAUPA</name>
<dbReference type="Proteomes" id="UP000011761">
    <property type="component" value="Unassembled WGS sequence"/>
</dbReference>
<feature type="region of interest" description="Disordered" evidence="1">
    <location>
        <begin position="1"/>
        <end position="20"/>
    </location>
</feature>
<dbReference type="KEGG" id="bcom:BAUCODRAFT_34716"/>
<protein>
    <submittedName>
        <fullName evidence="2">Uncharacterized protein</fullName>
    </submittedName>
</protein>
<dbReference type="GeneID" id="19112487"/>
<sequence>MTDTMPLPSTTTQLPRNDSFSADDISKAFQASAAKPRNNLSLRIVQQDETLVPPPSPHHSRPSTRRSSFCGRPDMRS</sequence>
<dbReference type="HOGENOM" id="CLU_2793948_0_0_1"/>
<dbReference type="OrthoDB" id="3643946at2759"/>
<evidence type="ECO:0000256" key="1">
    <source>
        <dbReference type="SAM" id="MobiDB-lite"/>
    </source>
</evidence>
<dbReference type="RefSeq" id="XP_007676834.1">
    <property type="nucleotide sequence ID" value="XM_007678644.1"/>
</dbReference>
<keyword evidence="3" id="KW-1185">Reference proteome</keyword>
<proteinExistence type="predicted"/>
<dbReference type="AlphaFoldDB" id="M2MWN0"/>
<dbReference type="EMBL" id="KB445556">
    <property type="protein sequence ID" value="EMC95953.1"/>
    <property type="molecule type" value="Genomic_DNA"/>
</dbReference>
<accession>M2MWN0</accession>
<organism evidence="2 3">
    <name type="scientific">Baudoinia panamericana (strain UAMH 10762)</name>
    <name type="common">Angels' share fungus</name>
    <name type="synonym">Baudoinia compniacensis (strain UAMH 10762)</name>
    <dbReference type="NCBI Taxonomy" id="717646"/>
    <lineage>
        <taxon>Eukaryota</taxon>
        <taxon>Fungi</taxon>
        <taxon>Dikarya</taxon>
        <taxon>Ascomycota</taxon>
        <taxon>Pezizomycotina</taxon>
        <taxon>Dothideomycetes</taxon>
        <taxon>Dothideomycetidae</taxon>
        <taxon>Mycosphaerellales</taxon>
        <taxon>Teratosphaeriaceae</taxon>
        <taxon>Baudoinia</taxon>
    </lineage>
</organism>
<evidence type="ECO:0000313" key="2">
    <source>
        <dbReference type="EMBL" id="EMC95953.1"/>
    </source>
</evidence>
<dbReference type="OMA" id="QQICIPR"/>
<evidence type="ECO:0000313" key="3">
    <source>
        <dbReference type="Proteomes" id="UP000011761"/>
    </source>
</evidence>